<dbReference type="InterPro" id="IPR011577">
    <property type="entry name" value="Cyt_b561_bac/Ni-Hgenase"/>
</dbReference>
<evidence type="ECO:0000256" key="2">
    <source>
        <dbReference type="ARBA" id="ARBA00022475"/>
    </source>
</evidence>
<sequence length="156" mass="18116">MGKNNIIPVLEKNVPGITKEQVSEIIKAIREPMWEWHELFAHIMIFSFLARIIYMLVKGIRFPNPFLKAQPLKERLQGLTYVYFYLFVLISAVTGICIEKGFFSQWKESIESIHKWGIYWFPIFVVLHLVGIFIAENSNKKGITSKMIGGDKEPKP</sequence>
<evidence type="ECO:0000256" key="3">
    <source>
        <dbReference type="ARBA" id="ARBA00022692"/>
    </source>
</evidence>
<dbReference type="SUPFAM" id="SSF81342">
    <property type="entry name" value="Transmembrane di-heme cytochromes"/>
    <property type="match status" value="1"/>
</dbReference>
<organism evidence="8 9">
    <name type="scientific">Sphingobacterium mizutaii NBRC 14946 = DSM 11724</name>
    <dbReference type="NCBI Taxonomy" id="1220576"/>
    <lineage>
        <taxon>Bacteria</taxon>
        <taxon>Pseudomonadati</taxon>
        <taxon>Bacteroidota</taxon>
        <taxon>Sphingobacteriia</taxon>
        <taxon>Sphingobacteriales</taxon>
        <taxon>Sphingobacteriaceae</taxon>
        <taxon>Sphingobacterium</taxon>
    </lineage>
</organism>
<feature type="transmembrane region" description="Helical" evidence="6">
    <location>
        <begin position="118"/>
        <end position="135"/>
    </location>
</feature>
<keyword evidence="3 6" id="KW-0812">Transmembrane</keyword>
<comment type="caution">
    <text evidence="8">The sequence shown here is derived from an EMBL/GenBank/DDBJ whole genome shotgun (WGS) entry which is preliminary data.</text>
</comment>
<dbReference type="Pfam" id="PF01292">
    <property type="entry name" value="Ni_hydr_CYTB"/>
    <property type="match status" value="1"/>
</dbReference>
<dbReference type="EMBL" id="BJXH01000024">
    <property type="protein sequence ID" value="GEM68823.1"/>
    <property type="molecule type" value="Genomic_DNA"/>
</dbReference>
<name>A0ABQ0W4F0_9SPHI</name>
<evidence type="ECO:0000256" key="4">
    <source>
        <dbReference type="ARBA" id="ARBA00022989"/>
    </source>
</evidence>
<evidence type="ECO:0000259" key="7">
    <source>
        <dbReference type="Pfam" id="PF01292"/>
    </source>
</evidence>
<keyword evidence="9" id="KW-1185">Reference proteome</keyword>
<comment type="subcellular location">
    <subcellularLocation>
        <location evidence="1">Cell membrane</location>
        <topology evidence="1">Multi-pass membrane protein</topology>
    </subcellularLocation>
</comment>
<evidence type="ECO:0000256" key="5">
    <source>
        <dbReference type="ARBA" id="ARBA00023136"/>
    </source>
</evidence>
<dbReference type="InterPro" id="IPR016174">
    <property type="entry name" value="Di-haem_cyt_TM"/>
</dbReference>
<feature type="domain" description="Cytochrome b561 bacterial/Ni-hydrogenase" evidence="7">
    <location>
        <begin position="30"/>
        <end position="150"/>
    </location>
</feature>
<proteinExistence type="predicted"/>
<dbReference type="Proteomes" id="UP000321676">
    <property type="component" value="Unassembled WGS sequence"/>
</dbReference>
<reference evidence="8 9" key="1">
    <citation type="submission" date="2019-07" db="EMBL/GenBank/DDBJ databases">
        <title>Whole genome shotgun sequence of Sphingobacterium mizutaii NBRC 14946.</title>
        <authorList>
            <person name="Hosoyama A."/>
            <person name="Uohara A."/>
            <person name="Ohji S."/>
            <person name="Ichikawa N."/>
        </authorList>
    </citation>
    <scope>NUCLEOTIDE SEQUENCE [LARGE SCALE GENOMIC DNA]</scope>
    <source>
        <strain evidence="8 9">NBRC 14946</strain>
    </source>
</reference>
<keyword evidence="4 6" id="KW-1133">Transmembrane helix</keyword>
<evidence type="ECO:0000256" key="6">
    <source>
        <dbReference type="SAM" id="Phobius"/>
    </source>
</evidence>
<evidence type="ECO:0000256" key="1">
    <source>
        <dbReference type="ARBA" id="ARBA00004651"/>
    </source>
</evidence>
<feature type="transmembrane region" description="Helical" evidence="6">
    <location>
        <begin position="78"/>
        <end position="98"/>
    </location>
</feature>
<keyword evidence="5 6" id="KW-0472">Membrane</keyword>
<accession>A0ABQ0W4F0</accession>
<evidence type="ECO:0000313" key="8">
    <source>
        <dbReference type="EMBL" id="GEM68823.1"/>
    </source>
</evidence>
<protein>
    <recommendedName>
        <fullName evidence="7">Cytochrome b561 bacterial/Ni-hydrogenase domain-containing protein</fullName>
    </recommendedName>
</protein>
<feature type="transmembrane region" description="Helical" evidence="6">
    <location>
        <begin position="39"/>
        <end position="57"/>
    </location>
</feature>
<gene>
    <name evidence="8" type="ORF">SMI01S_24290</name>
</gene>
<evidence type="ECO:0000313" key="9">
    <source>
        <dbReference type="Proteomes" id="UP000321676"/>
    </source>
</evidence>
<keyword evidence="2" id="KW-1003">Cell membrane</keyword>
<dbReference type="Gene3D" id="1.20.950.20">
    <property type="entry name" value="Transmembrane di-heme cytochromes, Chain C"/>
    <property type="match status" value="1"/>
</dbReference>